<dbReference type="Proteomes" id="UP000276133">
    <property type="component" value="Unassembled WGS sequence"/>
</dbReference>
<organism evidence="1 2">
    <name type="scientific">Brachionus plicatilis</name>
    <name type="common">Marine rotifer</name>
    <name type="synonym">Brachionus muelleri</name>
    <dbReference type="NCBI Taxonomy" id="10195"/>
    <lineage>
        <taxon>Eukaryota</taxon>
        <taxon>Metazoa</taxon>
        <taxon>Spiralia</taxon>
        <taxon>Gnathifera</taxon>
        <taxon>Rotifera</taxon>
        <taxon>Eurotatoria</taxon>
        <taxon>Monogononta</taxon>
        <taxon>Pseudotrocha</taxon>
        <taxon>Ploima</taxon>
        <taxon>Brachionidae</taxon>
        <taxon>Brachionus</taxon>
    </lineage>
</organism>
<evidence type="ECO:0000313" key="2">
    <source>
        <dbReference type="Proteomes" id="UP000276133"/>
    </source>
</evidence>
<comment type="caution">
    <text evidence="1">The sequence shown here is derived from an EMBL/GenBank/DDBJ whole genome shotgun (WGS) entry which is preliminary data.</text>
</comment>
<keyword evidence="2" id="KW-1185">Reference proteome</keyword>
<dbReference type="EMBL" id="REGN01003980">
    <property type="protein sequence ID" value="RNA19772.1"/>
    <property type="molecule type" value="Genomic_DNA"/>
</dbReference>
<name>A0A3M7R839_BRAPC</name>
<sequence length="105" mass="12351">MFGLNKRTRTTNLLHALDIEPVELKIEKTKALFAKRLLENKFTRGLLESVESYERMSNHFRSKFLNEQNVIQKTQEKLDIDRTKSIIKEIERESKKNGISDSIKT</sequence>
<protein>
    <submittedName>
        <fullName evidence="1">Uncharacterized protein</fullName>
    </submittedName>
</protein>
<evidence type="ECO:0000313" key="1">
    <source>
        <dbReference type="EMBL" id="RNA19772.1"/>
    </source>
</evidence>
<proteinExistence type="predicted"/>
<accession>A0A3M7R839</accession>
<gene>
    <name evidence="1" type="ORF">BpHYR1_012147</name>
</gene>
<reference evidence="1 2" key="1">
    <citation type="journal article" date="2018" name="Sci. Rep.">
        <title>Genomic signatures of local adaptation to the degree of environmental predictability in rotifers.</title>
        <authorList>
            <person name="Franch-Gras L."/>
            <person name="Hahn C."/>
            <person name="Garcia-Roger E.M."/>
            <person name="Carmona M.J."/>
            <person name="Serra M."/>
            <person name="Gomez A."/>
        </authorList>
    </citation>
    <scope>NUCLEOTIDE SEQUENCE [LARGE SCALE GENOMIC DNA]</scope>
    <source>
        <strain evidence="1">HYR1</strain>
    </source>
</reference>
<dbReference type="AlphaFoldDB" id="A0A3M7R839"/>